<evidence type="ECO:0000256" key="3">
    <source>
        <dbReference type="ARBA" id="ARBA00022723"/>
    </source>
</evidence>
<dbReference type="SUPFAM" id="SSF53807">
    <property type="entry name" value="Helical backbone' metal receptor"/>
    <property type="match status" value="1"/>
</dbReference>
<dbReference type="PANTHER" id="PTHR42953:SF1">
    <property type="entry name" value="METAL-BINDING PROTEIN HI_0362-RELATED"/>
    <property type="match status" value="1"/>
</dbReference>
<keyword evidence="2 5" id="KW-0813">Transport</keyword>
<evidence type="ECO:0000256" key="7">
    <source>
        <dbReference type="SAM" id="SignalP"/>
    </source>
</evidence>
<evidence type="ECO:0000256" key="5">
    <source>
        <dbReference type="RuleBase" id="RU003512"/>
    </source>
</evidence>
<feature type="compositionally biased region" description="Basic and acidic residues" evidence="6">
    <location>
        <begin position="136"/>
        <end position="157"/>
    </location>
</feature>
<evidence type="ECO:0000256" key="1">
    <source>
        <dbReference type="ARBA" id="ARBA00004196"/>
    </source>
</evidence>
<dbReference type="RefSeq" id="WP_345311610.1">
    <property type="nucleotide sequence ID" value="NZ_BAABLN010000034.1"/>
</dbReference>
<feature type="region of interest" description="Disordered" evidence="6">
    <location>
        <begin position="136"/>
        <end position="165"/>
    </location>
</feature>
<reference evidence="9" key="1">
    <citation type="journal article" date="2019" name="Int. J. Syst. Evol. Microbiol.">
        <title>The Global Catalogue of Microorganisms (GCM) 10K type strain sequencing project: providing services to taxonomists for standard genome sequencing and annotation.</title>
        <authorList>
            <consortium name="The Broad Institute Genomics Platform"/>
            <consortium name="The Broad Institute Genome Sequencing Center for Infectious Disease"/>
            <person name="Wu L."/>
            <person name="Ma J."/>
        </authorList>
    </citation>
    <scope>NUCLEOTIDE SEQUENCE [LARGE SCALE GENOMIC DNA]</scope>
    <source>
        <strain evidence="9">JCM 18958</strain>
    </source>
</reference>
<feature type="signal peptide" evidence="7">
    <location>
        <begin position="1"/>
        <end position="33"/>
    </location>
</feature>
<evidence type="ECO:0000313" key="8">
    <source>
        <dbReference type="EMBL" id="GAA4704042.1"/>
    </source>
</evidence>
<accession>A0ABP8XAA3</accession>
<evidence type="ECO:0000313" key="9">
    <source>
        <dbReference type="Proteomes" id="UP001501446"/>
    </source>
</evidence>
<dbReference type="PANTHER" id="PTHR42953">
    <property type="entry name" value="HIGH-AFFINITY ZINC UPTAKE SYSTEM PROTEIN ZNUA-RELATED"/>
    <property type="match status" value="1"/>
</dbReference>
<gene>
    <name evidence="8" type="ORF">GCM10025781_23710</name>
</gene>
<dbReference type="Pfam" id="PF01297">
    <property type="entry name" value="ZnuA"/>
    <property type="match status" value="1"/>
</dbReference>
<protein>
    <submittedName>
        <fullName evidence="8">Zinc ABC transporter substrate-binding protein</fullName>
    </submittedName>
</protein>
<keyword evidence="9" id="KW-1185">Reference proteome</keyword>
<comment type="caution">
    <text evidence="8">The sequence shown here is derived from an EMBL/GenBank/DDBJ whole genome shotgun (WGS) entry which is preliminary data.</text>
</comment>
<dbReference type="InterPro" id="IPR050492">
    <property type="entry name" value="Bact_metal-bind_prot9"/>
</dbReference>
<dbReference type="InterPro" id="IPR006127">
    <property type="entry name" value="ZnuA-like"/>
</dbReference>
<evidence type="ECO:0000256" key="2">
    <source>
        <dbReference type="ARBA" id="ARBA00022448"/>
    </source>
</evidence>
<keyword evidence="3" id="KW-0479">Metal-binding</keyword>
<proteinExistence type="inferred from homology"/>
<name>A0ABP8XAA3_9MICC</name>
<feature type="chain" id="PRO_5046342412" evidence="7">
    <location>
        <begin position="34"/>
        <end position="331"/>
    </location>
</feature>
<dbReference type="EMBL" id="BAABLN010000034">
    <property type="protein sequence ID" value="GAA4704042.1"/>
    <property type="molecule type" value="Genomic_DNA"/>
</dbReference>
<dbReference type="Gene3D" id="3.40.50.1980">
    <property type="entry name" value="Nitrogenase molybdenum iron protein domain"/>
    <property type="match status" value="2"/>
</dbReference>
<sequence length="331" mass="35255">MSAHVPARTSRTVVRSVVAVSALSALVLTGCSANSGDAQQGDAAASDGDAITVVTSTNVYSDLVEQVAGDHVDVTPVIDSAAQDPHSYEASPQDRLTIEKADVVILNGGGYDAFMEDMATDSQTVVNAVDVSDLEGKEQVAEEHDHAHDEEGPEGHSHAPGGFNEHVWYDLDTMQTLTERIAEQLGEINTNDSQEFTDNAASLNDQLSGMKSELESLNASGGYVATEPMPGYLLQDAGLHDDTPAEFTTAIDSESDVAPAVLKETTDLVTSGHIDLLAFNQQTSTGQTQKLREDAENSGVSVVEFSETLPEGKNYQQWMQDNIDQVSQAVK</sequence>
<keyword evidence="4 7" id="KW-0732">Signal</keyword>
<evidence type="ECO:0000256" key="6">
    <source>
        <dbReference type="SAM" id="MobiDB-lite"/>
    </source>
</evidence>
<dbReference type="PRINTS" id="PR00690">
    <property type="entry name" value="ADHESNFAMILY"/>
</dbReference>
<dbReference type="Proteomes" id="UP001501446">
    <property type="component" value="Unassembled WGS sequence"/>
</dbReference>
<dbReference type="PRINTS" id="PR00691">
    <property type="entry name" value="ADHESINB"/>
</dbReference>
<dbReference type="InterPro" id="IPR006129">
    <property type="entry name" value="AdhesinB"/>
</dbReference>
<comment type="subcellular location">
    <subcellularLocation>
        <location evidence="1">Cell envelope</location>
    </subcellularLocation>
</comment>
<organism evidence="8 9">
    <name type="scientific">Kocuria gwangalliensis</name>
    <dbReference type="NCBI Taxonomy" id="501592"/>
    <lineage>
        <taxon>Bacteria</taxon>
        <taxon>Bacillati</taxon>
        <taxon>Actinomycetota</taxon>
        <taxon>Actinomycetes</taxon>
        <taxon>Micrococcales</taxon>
        <taxon>Micrococcaceae</taxon>
        <taxon>Kocuria</taxon>
    </lineage>
</organism>
<evidence type="ECO:0000256" key="4">
    <source>
        <dbReference type="ARBA" id="ARBA00022729"/>
    </source>
</evidence>
<dbReference type="InterPro" id="IPR006128">
    <property type="entry name" value="Lipoprotein_PsaA-like"/>
</dbReference>
<comment type="similarity">
    <text evidence="5">Belongs to the bacterial solute-binding protein 9 family.</text>
</comment>